<reference evidence="1 2" key="1">
    <citation type="submission" date="2023-07" db="EMBL/GenBank/DDBJ databases">
        <title>Sequencing the genomes of 1000 actinobacteria strains.</title>
        <authorList>
            <person name="Klenk H.-P."/>
        </authorList>
    </citation>
    <scope>NUCLEOTIDE SEQUENCE [LARGE SCALE GENOMIC DNA]</scope>
    <source>
        <strain evidence="1 2">DSM 44711</strain>
    </source>
</reference>
<dbReference type="SUPFAM" id="SSF53335">
    <property type="entry name" value="S-adenosyl-L-methionine-dependent methyltransferases"/>
    <property type="match status" value="1"/>
</dbReference>
<dbReference type="InterPro" id="IPR029063">
    <property type="entry name" value="SAM-dependent_MTases_sf"/>
</dbReference>
<dbReference type="Gene3D" id="3.40.50.150">
    <property type="entry name" value="Vaccinia Virus protein VP39"/>
    <property type="match status" value="1"/>
</dbReference>
<organism evidence="1 2">
    <name type="scientific">Catenuloplanes niger</name>
    <dbReference type="NCBI Taxonomy" id="587534"/>
    <lineage>
        <taxon>Bacteria</taxon>
        <taxon>Bacillati</taxon>
        <taxon>Actinomycetota</taxon>
        <taxon>Actinomycetes</taxon>
        <taxon>Micromonosporales</taxon>
        <taxon>Micromonosporaceae</taxon>
        <taxon>Catenuloplanes</taxon>
    </lineage>
</organism>
<dbReference type="EMBL" id="JAVDYC010000001">
    <property type="protein sequence ID" value="MDR7321952.1"/>
    <property type="molecule type" value="Genomic_DNA"/>
</dbReference>
<dbReference type="Pfam" id="PF04672">
    <property type="entry name" value="Methyltransf_19"/>
    <property type="match status" value="1"/>
</dbReference>
<accession>A0AAE3ZLD3</accession>
<keyword evidence="2" id="KW-1185">Reference proteome</keyword>
<dbReference type="PIRSF" id="PIRSF017393">
    <property type="entry name" value="MTase_SAV2177"/>
    <property type="match status" value="1"/>
</dbReference>
<evidence type="ECO:0000313" key="2">
    <source>
        <dbReference type="Proteomes" id="UP001183629"/>
    </source>
</evidence>
<protein>
    <submittedName>
        <fullName evidence="1">O-methyltransferase involved in polyketide biosynthesis</fullName>
    </submittedName>
</protein>
<dbReference type="InterPro" id="IPR006764">
    <property type="entry name" value="SAM_dep_MeTrfase_SAV2177_type"/>
</dbReference>
<dbReference type="AlphaFoldDB" id="A0AAE3ZLD3"/>
<comment type="caution">
    <text evidence="1">The sequence shown here is derived from an EMBL/GenBank/DDBJ whole genome shotgun (WGS) entry which is preliminary data.</text>
</comment>
<gene>
    <name evidence="1" type="ORF">J2S44_002202</name>
</gene>
<evidence type="ECO:0000313" key="1">
    <source>
        <dbReference type="EMBL" id="MDR7321952.1"/>
    </source>
</evidence>
<proteinExistence type="predicted"/>
<name>A0AAE3ZLD3_9ACTN</name>
<dbReference type="Proteomes" id="UP001183629">
    <property type="component" value="Unassembled WGS sequence"/>
</dbReference>
<sequence>MDTSAPQTARIWNYLLGGTDNFAVDRAVGDEILANLPQLAENARLSRAYLARVTRWLTAEAGVRQFLDIGTGLPTAENTHTVAQSVAPDARIVYVDHDPLVLAQARGLLDSTPEGATVYVHADLRDPGTILAEAAKTLDLTRPVALFLMGVLGHVESDDEAKHLIDTYMAALPSGSWFAMYDGSDTSPENTEVVRIWNLSANPKYHLRTPERFAALFEGLELAEPGVVPVTRWRPEIDAPAIDQYGAVGRKP</sequence>
<dbReference type="RefSeq" id="WP_310411575.1">
    <property type="nucleotide sequence ID" value="NZ_JAVDYC010000001.1"/>
</dbReference>